<dbReference type="Proteomes" id="UP001248822">
    <property type="component" value="Unassembled WGS sequence"/>
</dbReference>
<protein>
    <submittedName>
        <fullName evidence="1">Uncharacterized protein</fullName>
    </submittedName>
</protein>
<evidence type="ECO:0000313" key="1">
    <source>
        <dbReference type="EMBL" id="MDR9891642.1"/>
    </source>
</evidence>
<dbReference type="AlphaFoldDB" id="A0AAE4IWH2"/>
<sequence>MVEFVMDFDFLRGREGAKRVAMMLIWKVFFIRRMLKQDRGAETYKKARLSGLFYRSGAAAPLRIFFVSSPSGRCTAETSNFLFLLVRSLHSPIKIGGTG</sequence>
<comment type="caution">
    <text evidence="1">The sequence shown here is derived from an EMBL/GenBank/DDBJ whole genome shotgun (WGS) entry which is preliminary data.</text>
</comment>
<organism evidence="1 2">
    <name type="scientific">Pseudenterobacter timonensis</name>
    <dbReference type="NCBI Taxonomy" id="1755099"/>
    <lineage>
        <taxon>Bacteria</taxon>
        <taxon>Pseudomonadati</taxon>
        <taxon>Pseudomonadota</taxon>
        <taxon>Gammaproteobacteria</taxon>
        <taxon>Enterobacterales</taxon>
        <taxon>Enterobacteriaceae</taxon>
        <taxon>Pseudenterobacter</taxon>
    </lineage>
</organism>
<dbReference type="EMBL" id="JAQGEC010000014">
    <property type="protein sequence ID" value="MDR9891642.1"/>
    <property type="molecule type" value="Genomic_DNA"/>
</dbReference>
<gene>
    <name evidence="1" type="ORF">O7047_15580</name>
</gene>
<dbReference type="RefSeq" id="WP_310826845.1">
    <property type="nucleotide sequence ID" value="NZ_JAQGEC010000014.1"/>
</dbReference>
<accession>A0AAE4IWH2</accession>
<name>A0AAE4IWH2_9ENTR</name>
<proteinExistence type="predicted"/>
<reference evidence="1" key="1">
    <citation type="submission" date="2022-12" db="EMBL/GenBank/DDBJ databases">
        <title>NDM-1 containing novel ST 2018 Pseudenterobacter timonensis.</title>
        <authorList>
            <person name="Halder G."/>
            <person name="Mandal S."/>
            <person name="Dutta S."/>
        </authorList>
    </citation>
    <scope>NUCLEOTIDE SEQUENCE</scope>
    <source>
        <strain evidence="1">CNCI147</strain>
    </source>
</reference>
<evidence type="ECO:0000313" key="2">
    <source>
        <dbReference type="Proteomes" id="UP001248822"/>
    </source>
</evidence>